<dbReference type="Pfam" id="PF13689">
    <property type="entry name" value="DUF4154"/>
    <property type="match status" value="1"/>
</dbReference>
<proteinExistence type="predicted"/>
<sequence>MKPAKPNIPGFLSGFSGIALLMLALLLPDRLTAQENPYTVKAAFLRNFTHYISWPDHTFPNNGAAWHIGILGQDPFGATLEATFQNRTEQSHPFEIFRAEQLEDLPPCQIIFIAYQDGAKRRAALIKLRNKPVLTVGDAEEFLLDGGIIQFQVTDRVRMGVNLDQARASSLTIQTKMLEVSTDILENGELRRMR</sequence>
<dbReference type="InterPro" id="IPR025293">
    <property type="entry name" value="YfiR/HmsC-like"/>
</dbReference>
<gene>
    <name evidence="1" type="ORF">IE877_18865</name>
</gene>
<organism evidence="1 2">
    <name type="scientific">Methylomonas albis</name>
    <dbReference type="NCBI Taxonomy" id="1854563"/>
    <lineage>
        <taxon>Bacteria</taxon>
        <taxon>Pseudomonadati</taxon>
        <taxon>Pseudomonadota</taxon>
        <taxon>Gammaproteobacteria</taxon>
        <taxon>Methylococcales</taxon>
        <taxon>Methylococcaceae</taxon>
        <taxon>Methylomonas</taxon>
    </lineage>
</organism>
<evidence type="ECO:0000313" key="1">
    <source>
        <dbReference type="EMBL" id="MBD9357905.1"/>
    </source>
</evidence>
<accession>A0ABR9D458</accession>
<dbReference type="EMBL" id="JACXSS010000001">
    <property type="protein sequence ID" value="MBD9357905.1"/>
    <property type="molecule type" value="Genomic_DNA"/>
</dbReference>
<dbReference type="RefSeq" id="WP_192376153.1">
    <property type="nucleotide sequence ID" value="NZ_CAJHIV010000001.1"/>
</dbReference>
<reference evidence="1 2" key="1">
    <citation type="submission" date="2020-09" db="EMBL/GenBank/DDBJ databases">
        <title>Methylomonas albis sp. nov. and Methylomonas fluvii sp. nov.: Two cold-adapted methanotrophs from the River Elbe and an amended description of Methylovulum psychrotolerans strain Eb1.</title>
        <authorList>
            <person name="Bussmann I.K."/>
            <person name="Klings K.-W."/>
            <person name="Warnstedt J."/>
            <person name="Hoppert M."/>
            <person name="Saborowski A."/>
            <person name="Horn F."/>
            <person name="Liebner S."/>
        </authorList>
    </citation>
    <scope>NUCLEOTIDE SEQUENCE [LARGE SCALE GENOMIC DNA]</scope>
    <source>
        <strain evidence="1 2">EbA</strain>
    </source>
</reference>
<evidence type="ECO:0000313" key="2">
    <source>
        <dbReference type="Proteomes" id="UP000652176"/>
    </source>
</evidence>
<protein>
    <submittedName>
        <fullName evidence="1">YfiR family protein</fullName>
    </submittedName>
</protein>
<keyword evidence="2" id="KW-1185">Reference proteome</keyword>
<comment type="caution">
    <text evidence="1">The sequence shown here is derived from an EMBL/GenBank/DDBJ whole genome shotgun (WGS) entry which is preliminary data.</text>
</comment>
<name>A0ABR9D458_9GAMM</name>
<dbReference type="Proteomes" id="UP000652176">
    <property type="component" value="Unassembled WGS sequence"/>
</dbReference>